<reference evidence="6 7" key="1">
    <citation type="journal article" date="2021" name="Elife">
        <title>Chloroplast acquisition without the gene transfer in kleptoplastic sea slugs, Plakobranchus ocellatus.</title>
        <authorList>
            <person name="Maeda T."/>
            <person name="Takahashi S."/>
            <person name="Yoshida T."/>
            <person name="Shimamura S."/>
            <person name="Takaki Y."/>
            <person name="Nagai Y."/>
            <person name="Toyoda A."/>
            <person name="Suzuki Y."/>
            <person name="Arimoto A."/>
            <person name="Ishii H."/>
            <person name="Satoh N."/>
            <person name="Nishiyama T."/>
            <person name="Hasebe M."/>
            <person name="Maruyama T."/>
            <person name="Minagawa J."/>
            <person name="Obokata J."/>
            <person name="Shigenobu S."/>
        </authorList>
    </citation>
    <scope>NUCLEOTIDE SEQUENCE [LARGE SCALE GENOMIC DNA]</scope>
</reference>
<comment type="caution">
    <text evidence="6">The sequence shown here is derived from an EMBL/GenBank/DDBJ whole genome shotgun (WGS) entry which is preliminary data.</text>
</comment>
<evidence type="ECO:0000259" key="5">
    <source>
        <dbReference type="PROSITE" id="PS51484"/>
    </source>
</evidence>
<dbReference type="AlphaFoldDB" id="A0AAV4FBF4"/>
<dbReference type="InterPro" id="IPR039477">
    <property type="entry name" value="ILEI/PANDER_dom"/>
</dbReference>
<evidence type="ECO:0000313" key="6">
    <source>
        <dbReference type="EMBL" id="GFR70414.1"/>
    </source>
</evidence>
<evidence type="ECO:0000313" key="7">
    <source>
        <dbReference type="Proteomes" id="UP000762676"/>
    </source>
</evidence>
<keyword evidence="2" id="KW-0472">Membrane</keyword>
<feature type="chain" id="PRO_5043774975" evidence="4">
    <location>
        <begin position="28"/>
        <end position="996"/>
    </location>
</feature>
<keyword evidence="4" id="KW-0732">Signal</keyword>
<dbReference type="PROSITE" id="PS51484">
    <property type="entry name" value="G8"/>
    <property type="match status" value="1"/>
</dbReference>
<comment type="subcellular location">
    <subcellularLocation>
        <location evidence="1">Cell membrane</location>
    </subcellularLocation>
</comment>
<dbReference type="InterPro" id="IPR052252">
    <property type="entry name" value="CEMIP/CEMIP2"/>
</dbReference>
<evidence type="ECO:0000256" key="3">
    <source>
        <dbReference type="ARBA" id="ARBA00023180"/>
    </source>
</evidence>
<proteinExistence type="predicted"/>
<dbReference type="SMART" id="SM01225">
    <property type="entry name" value="G8"/>
    <property type="match status" value="1"/>
</dbReference>
<gene>
    <name evidence="6" type="ORF">ElyMa_000327600</name>
</gene>
<evidence type="ECO:0000256" key="1">
    <source>
        <dbReference type="ARBA" id="ARBA00004236"/>
    </source>
</evidence>
<evidence type="ECO:0000256" key="2">
    <source>
        <dbReference type="ARBA" id="ARBA00022475"/>
    </source>
</evidence>
<dbReference type="InterPro" id="IPR019316">
    <property type="entry name" value="G8_domain"/>
</dbReference>
<dbReference type="InterPro" id="IPR012334">
    <property type="entry name" value="Pectin_lyas_fold"/>
</dbReference>
<dbReference type="InterPro" id="IPR055401">
    <property type="entry name" value="CEMIP_beta-hel_dom"/>
</dbReference>
<organism evidence="6 7">
    <name type="scientific">Elysia marginata</name>
    <dbReference type="NCBI Taxonomy" id="1093978"/>
    <lineage>
        <taxon>Eukaryota</taxon>
        <taxon>Metazoa</taxon>
        <taxon>Spiralia</taxon>
        <taxon>Lophotrochozoa</taxon>
        <taxon>Mollusca</taxon>
        <taxon>Gastropoda</taxon>
        <taxon>Heterobranchia</taxon>
        <taxon>Euthyneura</taxon>
        <taxon>Panpulmonata</taxon>
        <taxon>Sacoglossa</taxon>
        <taxon>Placobranchoidea</taxon>
        <taxon>Plakobranchidae</taxon>
        <taxon>Elysia</taxon>
    </lineage>
</organism>
<sequence length="996" mass="111379">MKPASVSSLSGVVFVLAITALCGTVQCACPWEDPDLQPWSDPASWPTGAVPQANTTVTITTGNKILLDAQIPRLMSLTIESGASLVWGDVDGITIETNKIHIFGEMHIGAEDCRFEKEGGILLYGTPSDGEADPEFGRKYIAVDAGGLLEIHGQDKLSWTKLTATTGPAAKDCGLVYDGRDKSFSKERGEGIHLTVWKEDGTFFDHTLFLTEHPSAAAGNMQKFLTYVQELPRGVVVGVAVYEDLGRVSDTSLPWDMVYQALEMLGAKHAREVGEFEPYALVAITGDGGNNTKETVWTGTKEATQTREVEAKVAIPSTQLTFVARSTVTKDSSPNEARFRVVHSDWESPKINLMHDISSWKPGDQVVVASTDFEWRQAEVKTILPCPDCSPYQVKLEGEFKYTHFGEVTYGIDERAEVGILTRNFRIEGTLRDTCYPINDKEKMLCDYYGRDTFGGHLKVVRYGTARLEGFQMVHMGQQANLGCYSVHYHMCDDVTGMYVKQVSVYDSLSRCVTIHGSDNLEVSEMVCYLHLGHGIFLEDGAEQNNYIHHNLVLGTVAGTLTPSDMPRAWCPYYGKDACNMLASYWITHPNNIVTDNVAAGCDTQGFAYSFSDVPLGMSYERYIERGLLQPNSTRYMRVTKFDNNVMHSNKKSGLWFDDRLSAGEVVEGEYVGEGGRAGISLYSARDPPNENGTRIMTTFSNLTFYKNGRFDSWARCGNIIITQSSFGDSREGYISPHTDDGSRCEILNSLFIGETDNAGEPFDFTRKDGFYYDMPRDERPTHHFTRSASFDEPEFTYSGVSFYQGPVYAENCYFDRFPNQFFNDSFTDGKGNRNVRPASAIGFSRTNHYPSAPTSGARNLKYGFCDGENDQHYVFHGNLSTPKWEVVDGAINANFRDYDGPECLRRPDWSMAVCPYNYFWLVVRGDDGVLADPFNYMYPVFINRDDSPSDVINLEGKLGSKFILRTNMSYTIRWNNSLADVPMMVRLRAFYGLQQ</sequence>
<dbReference type="Proteomes" id="UP000762676">
    <property type="component" value="Unassembled WGS sequence"/>
</dbReference>
<dbReference type="Pfam" id="PF15711">
    <property type="entry name" value="ILEI"/>
    <property type="match status" value="1"/>
</dbReference>
<keyword evidence="3" id="KW-0325">Glycoprotein</keyword>
<dbReference type="GO" id="GO:0005886">
    <property type="term" value="C:plasma membrane"/>
    <property type="evidence" value="ECO:0007669"/>
    <property type="project" value="UniProtKB-SubCell"/>
</dbReference>
<feature type="signal peptide" evidence="4">
    <location>
        <begin position="1"/>
        <end position="27"/>
    </location>
</feature>
<keyword evidence="6" id="KW-0812">Transmembrane</keyword>
<dbReference type="SUPFAM" id="SSF51126">
    <property type="entry name" value="Pectin lyase-like"/>
    <property type="match status" value="1"/>
</dbReference>
<dbReference type="EMBL" id="BMAT01000653">
    <property type="protein sequence ID" value="GFR70414.1"/>
    <property type="molecule type" value="Genomic_DNA"/>
</dbReference>
<dbReference type="PANTHER" id="PTHR15535">
    <property type="entry name" value="TRANSMEMBRANE PROTEIN 2-RELATED"/>
    <property type="match status" value="1"/>
</dbReference>
<dbReference type="InterPro" id="IPR011050">
    <property type="entry name" value="Pectin_lyase_fold/virulence"/>
</dbReference>
<name>A0AAV4FBF4_9GAST</name>
<dbReference type="PANTHER" id="PTHR15535:SF17">
    <property type="entry name" value="TRANSMEMBRANE PROTEIN"/>
    <property type="match status" value="1"/>
</dbReference>
<dbReference type="Pfam" id="PF24606">
    <property type="entry name" value="CEMIP_beta-hel"/>
    <property type="match status" value="1"/>
</dbReference>
<protein>
    <submittedName>
        <fullName evidence="6">Transmembrane protein 2-like</fullName>
    </submittedName>
</protein>
<dbReference type="Gene3D" id="2.160.20.10">
    <property type="entry name" value="Single-stranded right-handed beta-helix, Pectin lyase-like"/>
    <property type="match status" value="1"/>
</dbReference>
<evidence type="ECO:0000256" key="4">
    <source>
        <dbReference type="SAM" id="SignalP"/>
    </source>
</evidence>
<feature type="domain" description="G8" evidence="5">
    <location>
        <begin position="43"/>
        <end position="164"/>
    </location>
</feature>
<keyword evidence="2" id="KW-1003">Cell membrane</keyword>
<accession>A0AAV4FBF4</accession>
<dbReference type="Pfam" id="PF10162">
    <property type="entry name" value="G8"/>
    <property type="match status" value="1"/>
</dbReference>
<keyword evidence="7" id="KW-1185">Reference proteome</keyword>